<dbReference type="eggNOG" id="COG1132">
    <property type="taxonomic scope" value="Bacteria"/>
</dbReference>
<feature type="domain" description="ABC transporter" evidence="1">
    <location>
        <begin position="30"/>
        <end position="93"/>
    </location>
</feature>
<organism evidence="2 3">
    <name type="scientific">Lactobacillus psittaci DSM 15354</name>
    <dbReference type="NCBI Taxonomy" id="1122152"/>
    <lineage>
        <taxon>Bacteria</taxon>
        <taxon>Bacillati</taxon>
        <taxon>Bacillota</taxon>
        <taxon>Bacilli</taxon>
        <taxon>Lactobacillales</taxon>
        <taxon>Lactobacillaceae</taxon>
        <taxon>Lactobacillus</taxon>
    </lineage>
</organism>
<comment type="caution">
    <text evidence="2">The sequence shown here is derived from an EMBL/GenBank/DDBJ whole genome shotgun (WGS) entry which is preliminary data.</text>
</comment>
<dbReference type="STRING" id="1122152.GCA_000425905_01289"/>
<dbReference type="InterPro" id="IPR003439">
    <property type="entry name" value="ABC_transporter-like_ATP-bd"/>
</dbReference>
<dbReference type="GO" id="GO:0005524">
    <property type="term" value="F:ATP binding"/>
    <property type="evidence" value="ECO:0007669"/>
    <property type="project" value="InterPro"/>
</dbReference>
<dbReference type="Gene3D" id="3.40.50.300">
    <property type="entry name" value="P-loop containing nucleotide triphosphate hydrolases"/>
    <property type="match status" value="1"/>
</dbReference>
<dbReference type="PATRIC" id="fig|1122152.4.peg.367"/>
<evidence type="ECO:0000259" key="1">
    <source>
        <dbReference type="Pfam" id="PF00005"/>
    </source>
</evidence>
<name>A0A0R1S642_9LACO</name>
<dbReference type="EMBL" id="AZFB01000012">
    <property type="protein sequence ID" value="KRL62162.1"/>
    <property type="molecule type" value="Genomic_DNA"/>
</dbReference>
<protein>
    <submittedName>
        <fullName evidence="2">ABC-type multidrug transport system, ATPase and permease</fullName>
    </submittedName>
</protein>
<dbReference type="RefSeq" id="WP_027825236.1">
    <property type="nucleotide sequence ID" value="NZ_AUEI01000012.1"/>
</dbReference>
<keyword evidence="3" id="KW-1185">Reference proteome</keyword>
<dbReference type="SUPFAM" id="SSF52540">
    <property type="entry name" value="P-loop containing nucleoside triphosphate hydrolases"/>
    <property type="match status" value="1"/>
</dbReference>
<dbReference type="Proteomes" id="UP000051931">
    <property type="component" value="Unassembled WGS sequence"/>
</dbReference>
<dbReference type="OrthoDB" id="2329361at2"/>
<gene>
    <name evidence="2" type="ORF">FC23_GL000361</name>
</gene>
<dbReference type="InterPro" id="IPR027417">
    <property type="entry name" value="P-loop_NTPase"/>
</dbReference>
<dbReference type="InterPro" id="IPR039421">
    <property type="entry name" value="Type_1_exporter"/>
</dbReference>
<evidence type="ECO:0000313" key="2">
    <source>
        <dbReference type="EMBL" id="KRL62162.1"/>
    </source>
</evidence>
<reference evidence="2 3" key="1">
    <citation type="journal article" date="2015" name="Genome Announc.">
        <title>Expanding the biotechnology potential of lactobacilli through comparative genomics of 213 strains and associated genera.</title>
        <authorList>
            <person name="Sun Z."/>
            <person name="Harris H.M."/>
            <person name="McCann A."/>
            <person name="Guo C."/>
            <person name="Argimon S."/>
            <person name="Zhang W."/>
            <person name="Yang X."/>
            <person name="Jeffery I.B."/>
            <person name="Cooney J.C."/>
            <person name="Kagawa T.F."/>
            <person name="Liu W."/>
            <person name="Song Y."/>
            <person name="Salvetti E."/>
            <person name="Wrobel A."/>
            <person name="Rasinkangas P."/>
            <person name="Parkhill J."/>
            <person name="Rea M.C."/>
            <person name="O'Sullivan O."/>
            <person name="Ritari J."/>
            <person name="Douillard F.P."/>
            <person name="Paul Ross R."/>
            <person name="Yang R."/>
            <person name="Briner A.E."/>
            <person name="Felis G.E."/>
            <person name="de Vos W.M."/>
            <person name="Barrangou R."/>
            <person name="Klaenhammer T.R."/>
            <person name="Caufield P.W."/>
            <person name="Cui Y."/>
            <person name="Zhang H."/>
            <person name="O'Toole P.W."/>
        </authorList>
    </citation>
    <scope>NUCLEOTIDE SEQUENCE [LARGE SCALE GENOMIC DNA]</scope>
    <source>
        <strain evidence="2 3">DSM 15354</strain>
    </source>
</reference>
<evidence type="ECO:0000313" key="3">
    <source>
        <dbReference type="Proteomes" id="UP000051931"/>
    </source>
</evidence>
<dbReference type="Pfam" id="PF00005">
    <property type="entry name" value="ABC_tran"/>
    <property type="match status" value="1"/>
</dbReference>
<accession>A0A0R1S642</accession>
<dbReference type="AlphaFoldDB" id="A0A0R1S642"/>
<sequence length="140" mass="15565">MSFIEKIASVICPVLMPVSIIENITMFNPALKDKAIALLKDVKLQKDIAKFKSGIDTQVNVEKENLSGGQKQKVVLARTLLYQKPLILMDEGTSAIDAQSAEDILKTVTQIDATVIVIAHNLTTEMKQLFDREIKLKNLK</sequence>
<dbReference type="PANTHER" id="PTHR43394">
    <property type="entry name" value="ATP-DEPENDENT PERMEASE MDL1, MITOCHONDRIAL"/>
    <property type="match status" value="1"/>
</dbReference>
<dbReference type="GO" id="GO:0016887">
    <property type="term" value="F:ATP hydrolysis activity"/>
    <property type="evidence" value="ECO:0007669"/>
    <property type="project" value="InterPro"/>
</dbReference>
<proteinExistence type="predicted"/>